<reference evidence="1" key="1">
    <citation type="journal article" date="2014" name="Front. Microbiol.">
        <title>High frequency of phylogenetically diverse reductive dehalogenase-homologous genes in deep subseafloor sedimentary metagenomes.</title>
        <authorList>
            <person name="Kawai M."/>
            <person name="Futagami T."/>
            <person name="Toyoda A."/>
            <person name="Takaki Y."/>
            <person name="Nishi S."/>
            <person name="Hori S."/>
            <person name="Arai W."/>
            <person name="Tsubouchi T."/>
            <person name="Morono Y."/>
            <person name="Uchiyama I."/>
            <person name="Ito T."/>
            <person name="Fujiyama A."/>
            <person name="Inagaki F."/>
            <person name="Takami H."/>
        </authorList>
    </citation>
    <scope>NUCLEOTIDE SEQUENCE</scope>
    <source>
        <strain evidence="1">Expedition CK06-06</strain>
    </source>
</reference>
<protein>
    <recommendedName>
        <fullName evidence="2">Peptidase M24 domain-containing protein</fullName>
    </recommendedName>
</protein>
<evidence type="ECO:0000313" key="1">
    <source>
        <dbReference type="EMBL" id="GAI21840.1"/>
    </source>
</evidence>
<gene>
    <name evidence="1" type="ORF">S06H3_35292</name>
</gene>
<dbReference type="EMBL" id="BARV01021281">
    <property type="protein sequence ID" value="GAI21840.1"/>
    <property type="molecule type" value="Genomic_DNA"/>
</dbReference>
<accession>X1N4Q0</accession>
<name>X1N4Q0_9ZZZZ</name>
<dbReference type="SUPFAM" id="SSF55920">
    <property type="entry name" value="Creatinase/aminopeptidase"/>
    <property type="match status" value="1"/>
</dbReference>
<organism evidence="1">
    <name type="scientific">marine sediment metagenome</name>
    <dbReference type="NCBI Taxonomy" id="412755"/>
    <lineage>
        <taxon>unclassified sequences</taxon>
        <taxon>metagenomes</taxon>
        <taxon>ecological metagenomes</taxon>
    </lineage>
</organism>
<dbReference type="Gene3D" id="3.90.230.10">
    <property type="entry name" value="Creatinase/methionine aminopeptidase superfamily"/>
    <property type="match status" value="1"/>
</dbReference>
<feature type="non-terminal residue" evidence="1">
    <location>
        <position position="1"/>
    </location>
</feature>
<evidence type="ECO:0008006" key="2">
    <source>
        <dbReference type="Google" id="ProtNLM"/>
    </source>
</evidence>
<sequence length="45" mass="4925">VMCVEPIHVVPGVMGFQVEDEILITDDGYEFITGSSNSTELPIIE</sequence>
<dbReference type="InterPro" id="IPR036005">
    <property type="entry name" value="Creatinase/aminopeptidase-like"/>
</dbReference>
<comment type="caution">
    <text evidence="1">The sequence shown here is derived from an EMBL/GenBank/DDBJ whole genome shotgun (WGS) entry which is preliminary data.</text>
</comment>
<dbReference type="AlphaFoldDB" id="X1N4Q0"/>
<proteinExistence type="predicted"/>